<dbReference type="InterPro" id="IPR000620">
    <property type="entry name" value="EamA_dom"/>
</dbReference>
<feature type="transmembrane region" description="Helical" evidence="6">
    <location>
        <begin position="228"/>
        <end position="251"/>
    </location>
</feature>
<dbReference type="SUPFAM" id="SSF103481">
    <property type="entry name" value="Multidrug resistance efflux transporter EmrE"/>
    <property type="match status" value="2"/>
</dbReference>
<sequence length="308" mass="32710">MSDRRASSDAVMEKTAASRPPLWLTAGPGIFLLLWSLGFPVAKIATGYVDPMLLLALRFLCVLAVLLPLALWLRPPLPKRRADWGHLIVTGFLLQTLYFGLSWSSFAFHASAGTVALIVSLQPVLVALAAPAMVGEVISRRRWLGFMLGLVGAVIVIMGRSAVEATSIPGLLCAFGALLGITSATLYEKRFGVSHHPVTSNLIQYATGLITTLPLAVLFGQLDADFNGVVVASLAYLVIGNSLIAITLLLAMIRRGEASRVSALFYLVPPCAALLAWLMLGEAMPLLAWLGMAVAAVGVALVRPGQRG</sequence>
<evidence type="ECO:0000259" key="7">
    <source>
        <dbReference type="Pfam" id="PF00892"/>
    </source>
</evidence>
<name>A0A5C1A5N0_9GAMM</name>
<evidence type="ECO:0000313" key="8">
    <source>
        <dbReference type="EMBL" id="QEL12439.1"/>
    </source>
</evidence>
<evidence type="ECO:0000256" key="3">
    <source>
        <dbReference type="ARBA" id="ARBA00022692"/>
    </source>
</evidence>
<feature type="transmembrane region" description="Helical" evidence="6">
    <location>
        <begin position="21"/>
        <end position="41"/>
    </location>
</feature>
<keyword evidence="9" id="KW-1185">Reference proteome</keyword>
<feature type="domain" description="EamA" evidence="7">
    <location>
        <begin position="169"/>
        <end position="302"/>
    </location>
</feature>
<evidence type="ECO:0000256" key="4">
    <source>
        <dbReference type="ARBA" id="ARBA00022989"/>
    </source>
</evidence>
<feature type="transmembrane region" description="Helical" evidence="6">
    <location>
        <begin position="202"/>
        <end position="222"/>
    </location>
</feature>
<dbReference type="AlphaFoldDB" id="A0A5C1A5N0"/>
<evidence type="ECO:0000256" key="6">
    <source>
        <dbReference type="SAM" id="Phobius"/>
    </source>
</evidence>
<accession>A0A5C1A5N0</accession>
<evidence type="ECO:0000256" key="2">
    <source>
        <dbReference type="ARBA" id="ARBA00007362"/>
    </source>
</evidence>
<evidence type="ECO:0000313" key="9">
    <source>
        <dbReference type="Proteomes" id="UP000322553"/>
    </source>
</evidence>
<protein>
    <submittedName>
        <fullName evidence="8">DMT family transporter</fullName>
    </submittedName>
</protein>
<feature type="transmembrane region" description="Helical" evidence="6">
    <location>
        <begin position="286"/>
        <end position="302"/>
    </location>
</feature>
<dbReference type="InterPro" id="IPR050638">
    <property type="entry name" value="AA-Vitamin_Transporters"/>
</dbReference>
<dbReference type="PANTHER" id="PTHR32322">
    <property type="entry name" value="INNER MEMBRANE TRANSPORTER"/>
    <property type="match status" value="1"/>
</dbReference>
<dbReference type="Proteomes" id="UP000322553">
    <property type="component" value="Chromosome"/>
</dbReference>
<comment type="subcellular location">
    <subcellularLocation>
        <location evidence="1">Membrane</location>
        <topology evidence="1">Multi-pass membrane protein</topology>
    </subcellularLocation>
</comment>
<dbReference type="OrthoDB" id="9809509at2"/>
<keyword evidence="4 6" id="KW-1133">Transmembrane helix</keyword>
<dbReference type="GO" id="GO:0016020">
    <property type="term" value="C:membrane"/>
    <property type="evidence" value="ECO:0007669"/>
    <property type="project" value="UniProtKB-SubCell"/>
</dbReference>
<organism evidence="8 9">
    <name type="scientific">Kushneria phosphatilytica</name>
    <dbReference type="NCBI Taxonomy" id="657387"/>
    <lineage>
        <taxon>Bacteria</taxon>
        <taxon>Pseudomonadati</taxon>
        <taxon>Pseudomonadota</taxon>
        <taxon>Gammaproteobacteria</taxon>
        <taxon>Oceanospirillales</taxon>
        <taxon>Halomonadaceae</taxon>
        <taxon>Kushneria</taxon>
    </lineage>
</organism>
<keyword evidence="3 6" id="KW-0812">Transmembrane</keyword>
<feature type="transmembrane region" description="Helical" evidence="6">
    <location>
        <begin position="168"/>
        <end position="187"/>
    </location>
</feature>
<dbReference type="InterPro" id="IPR037185">
    <property type="entry name" value="EmrE-like"/>
</dbReference>
<dbReference type="Pfam" id="PF00892">
    <property type="entry name" value="EamA"/>
    <property type="match status" value="2"/>
</dbReference>
<feature type="transmembrane region" description="Helical" evidence="6">
    <location>
        <begin position="84"/>
        <end position="101"/>
    </location>
</feature>
<dbReference type="EMBL" id="CP043420">
    <property type="protein sequence ID" value="QEL12439.1"/>
    <property type="molecule type" value="Genomic_DNA"/>
</dbReference>
<gene>
    <name evidence="8" type="ORF">FY550_15690</name>
</gene>
<feature type="transmembrane region" description="Helical" evidence="6">
    <location>
        <begin position="53"/>
        <end position="72"/>
    </location>
</feature>
<proteinExistence type="inferred from homology"/>
<dbReference type="RefSeq" id="WP_084388190.1">
    <property type="nucleotide sequence ID" value="NZ_CP043420.1"/>
</dbReference>
<reference evidence="8 9" key="1">
    <citation type="submission" date="2019-08" db="EMBL/GenBank/DDBJ databases">
        <title>Complete genome sequence of Kushneria sp. YCWA18, a halophilic phosphate-solubilizing bacterium isolated from Daqiao saltern in China.</title>
        <authorList>
            <person name="Du G.-X."/>
            <person name="Qu L.-Y."/>
        </authorList>
    </citation>
    <scope>NUCLEOTIDE SEQUENCE [LARGE SCALE GENOMIC DNA]</scope>
    <source>
        <strain evidence="8 9">YCWA18</strain>
    </source>
</reference>
<comment type="similarity">
    <text evidence="2">Belongs to the EamA transporter family.</text>
</comment>
<feature type="domain" description="EamA" evidence="7">
    <location>
        <begin position="33"/>
        <end position="157"/>
    </location>
</feature>
<feature type="transmembrane region" description="Helical" evidence="6">
    <location>
        <begin position="263"/>
        <end position="280"/>
    </location>
</feature>
<evidence type="ECO:0000256" key="1">
    <source>
        <dbReference type="ARBA" id="ARBA00004141"/>
    </source>
</evidence>
<dbReference type="PANTHER" id="PTHR32322:SF2">
    <property type="entry name" value="EAMA DOMAIN-CONTAINING PROTEIN"/>
    <property type="match status" value="1"/>
</dbReference>
<evidence type="ECO:0000256" key="5">
    <source>
        <dbReference type="ARBA" id="ARBA00023136"/>
    </source>
</evidence>
<feature type="transmembrane region" description="Helical" evidence="6">
    <location>
        <begin position="143"/>
        <end position="162"/>
    </location>
</feature>
<dbReference type="KEGG" id="kuy:FY550_15690"/>
<keyword evidence="5 6" id="KW-0472">Membrane</keyword>
<feature type="transmembrane region" description="Helical" evidence="6">
    <location>
        <begin position="107"/>
        <end position="131"/>
    </location>
</feature>